<dbReference type="SUPFAM" id="SSF51735">
    <property type="entry name" value="NAD(P)-binding Rossmann-fold domains"/>
    <property type="match status" value="1"/>
</dbReference>
<evidence type="ECO:0000313" key="3">
    <source>
        <dbReference type="Proteomes" id="UP001608902"/>
    </source>
</evidence>
<reference evidence="2 3" key="1">
    <citation type="submission" date="2024-08" db="EMBL/GenBank/DDBJ databases">
        <title>Gnathostoma spinigerum genome.</title>
        <authorList>
            <person name="Gonzalez-Bertolin B."/>
            <person name="Monzon S."/>
            <person name="Zaballos A."/>
            <person name="Jimenez P."/>
            <person name="Dekumyoy P."/>
            <person name="Varona S."/>
            <person name="Cuesta I."/>
            <person name="Sumanam S."/>
            <person name="Adisakwattana P."/>
            <person name="Gasser R.B."/>
            <person name="Hernandez-Gonzalez A."/>
            <person name="Young N.D."/>
            <person name="Perteguer M.J."/>
        </authorList>
    </citation>
    <scope>NUCLEOTIDE SEQUENCE [LARGE SCALE GENOMIC DNA]</scope>
    <source>
        <strain evidence="2">AL3</strain>
        <tissue evidence="2">Liver</tissue>
    </source>
</reference>
<evidence type="ECO:0000313" key="2">
    <source>
        <dbReference type="EMBL" id="MFH4976669.1"/>
    </source>
</evidence>
<dbReference type="InterPro" id="IPR002347">
    <property type="entry name" value="SDR_fam"/>
</dbReference>
<protein>
    <recommendedName>
        <fullName evidence="4">Retinol dehydrogenase 13</fullName>
    </recommendedName>
</protein>
<dbReference type="Proteomes" id="UP001608902">
    <property type="component" value="Unassembled WGS sequence"/>
</dbReference>
<sequence length="377" mass="42981">MRSIIVQRLIKGLTSPWSLGFSAFGVCYGVYHIIDITQSGEKYDLEEDLSGKTYVVTGATSGIGRVTTEELARRHARVIMACRNREKCIQVRRDIVLSTRNKQVYCRQCDMEDFDSIRTFVSKLSHGKFEVDRIDGIVYNAATMEPDRSVNKLGIERTLATNHLGSFLLTGLILDKLLAQPHPVRLLFLNTNIINRNCSVNFDDLNSEHRKKWDGFNIYKESKLAQALFVKELSERLKGTNISVAMADPGRTRTNLSSKVDGQNFFLSRWLLRVVSFAMGERRVEKAVRPVLYALADPAMSSSNGVFIDRERKEQAWSEFALDDKLRQKLWLTSVKWTNLSERLSALQKELAEGSEGTVEKKNAGEKRPKTWHTLWL</sequence>
<comment type="caution">
    <text evidence="2">The sequence shown here is derived from an EMBL/GenBank/DDBJ whole genome shotgun (WGS) entry which is preliminary data.</text>
</comment>
<dbReference type="GO" id="GO:0016491">
    <property type="term" value="F:oxidoreductase activity"/>
    <property type="evidence" value="ECO:0007669"/>
    <property type="project" value="UniProtKB-KW"/>
</dbReference>
<proteinExistence type="predicted"/>
<accession>A0ABD6EH54</accession>
<dbReference type="EMBL" id="JBGFUD010001717">
    <property type="protein sequence ID" value="MFH4976669.1"/>
    <property type="molecule type" value="Genomic_DNA"/>
</dbReference>
<gene>
    <name evidence="2" type="ORF">AB6A40_003378</name>
</gene>
<name>A0ABD6EH54_9BILA</name>
<dbReference type="PRINTS" id="PR00081">
    <property type="entry name" value="GDHRDH"/>
</dbReference>
<dbReference type="Pfam" id="PF00106">
    <property type="entry name" value="adh_short"/>
    <property type="match status" value="1"/>
</dbReference>
<keyword evidence="3" id="KW-1185">Reference proteome</keyword>
<dbReference type="PANTHER" id="PTHR43157">
    <property type="entry name" value="PHOSPHATIDYLINOSITOL-GLYCAN BIOSYNTHESIS CLASS F PROTEIN-RELATED"/>
    <property type="match status" value="1"/>
</dbReference>
<dbReference type="InterPro" id="IPR036291">
    <property type="entry name" value="NAD(P)-bd_dom_sf"/>
</dbReference>
<dbReference type="CDD" id="cd05327">
    <property type="entry name" value="retinol-DH_like_SDR_c_like"/>
    <property type="match status" value="1"/>
</dbReference>
<evidence type="ECO:0000256" key="1">
    <source>
        <dbReference type="ARBA" id="ARBA00023002"/>
    </source>
</evidence>
<dbReference type="AlphaFoldDB" id="A0ABD6EH54"/>
<dbReference type="PANTHER" id="PTHR43157:SF68">
    <property type="entry name" value="RETINOL DEHYDROGENASE 13"/>
    <property type="match status" value="1"/>
</dbReference>
<evidence type="ECO:0008006" key="4">
    <source>
        <dbReference type="Google" id="ProtNLM"/>
    </source>
</evidence>
<dbReference type="Gene3D" id="3.40.50.720">
    <property type="entry name" value="NAD(P)-binding Rossmann-like Domain"/>
    <property type="match status" value="1"/>
</dbReference>
<organism evidence="2 3">
    <name type="scientific">Gnathostoma spinigerum</name>
    <dbReference type="NCBI Taxonomy" id="75299"/>
    <lineage>
        <taxon>Eukaryota</taxon>
        <taxon>Metazoa</taxon>
        <taxon>Ecdysozoa</taxon>
        <taxon>Nematoda</taxon>
        <taxon>Chromadorea</taxon>
        <taxon>Rhabditida</taxon>
        <taxon>Spirurina</taxon>
        <taxon>Gnathostomatomorpha</taxon>
        <taxon>Gnathostomatoidea</taxon>
        <taxon>Gnathostomatidae</taxon>
        <taxon>Gnathostoma</taxon>
    </lineage>
</organism>
<keyword evidence="1" id="KW-0560">Oxidoreductase</keyword>